<sequence>MRRFHLAVYVALTFGLYPTAHAQSLPDQVGPAFDDHSEIPSEEAITNPSFGSVATDSQKIGPSPTGTTKQEDCHRRKDVRTDRSNSGRGKLDCVR</sequence>
<dbReference type="EMBL" id="NAAC01000041">
    <property type="protein sequence ID" value="RDJ03854.1"/>
    <property type="molecule type" value="Genomic_DNA"/>
</dbReference>
<feature type="signal peptide" evidence="2">
    <location>
        <begin position="1"/>
        <end position="22"/>
    </location>
</feature>
<protein>
    <submittedName>
        <fullName evidence="3">Uncharacterized protein</fullName>
    </submittedName>
</protein>
<dbReference type="AlphaFoldDB" id="A0A370KGF4"/>
<gene>
    <name evidence="3" type="ORF">B5K06_28475</name>
</gene>
<feature type="compositionally biased region" description="Basic and acidic residues" evidence="1">
    <location>
        <begin position="69"/>
        <end position="95"/>
    </location>
</feature>
<evidence type="ECO:0000313" key="4">
    <source>
        <dbReference type="Proteomes" id="UP000254939"/>
    </source>
</evidence>
<evidence type="ECO:0000313" key="3">
    <source>
        <dbReference type="EMBL" id="RDJ03854.1"/>
    </source>
</evidence>
<feature type="region of interest" description="Disordered" evidence="1">
    <location>
        <begin position="24"/>
        <end position="95"/>
    </location>
</feature>
<proteinExistence type="predicted"/>
<feature type="chain" id="PRO_5016728668" evidence="2">
    <location>
        <begin position="23"/>
        <end position="95"/>
    </location>
</feature>
<dbReference type="Proteomes" id="UP000254939">
    <property type="component" value="Unassembled WGS sequence"/>
</dbReference>
<comment type="caution">
    <text evidence="3">The sequence shown here is derived from an EMBL/GenBank/DDBJ whole genome shotgun (WGS) entry which is preliminary data.</text>
</comment>
<accession>A0A370KGF4</accession>
<organism evidence="3 4">
    <name type="scientific">Rhizobium grahamii</name>
    <dbReference type="NCBI Taxonomy" id="1120045"/>
    <lineage>
        <taxon>Bacteria</taxon>
        <taxon>Pseudomonadati</taxon>
        <taxon>Pseudomonadota</taxon>
        <taxon>Alphaproteobacteria</taxon>
        <taxon>Hyphomicrobiales</taxon>
        <taxon>Rhizobiaceae</taxon>
        <taxon>Rhizobium/Agrobacterium group</taxon>
        <taxon>Rhizobium</taxon>
    </lineage>
</organism>
<keyword evidence="2" id="KW-0732">Signal</keyword>
<name>A0A370KGF4_9HYPH</name>
<feature type="compositionally biased region" description="Polar residues" evidence="1">
    <location>
        <begin position="44"/>
        <end position="68"/>
    </location>
</feature>
<reference evidence="3 4" key="1">
    <citation type="submission" date="2017-03" db="EMBL/GenBank/DDBJ databases">
        <title>Genome analysis of Rhizobial strains effectives or ineffectives for nitrogen fixation isolated from bean seeds.</title>
        <authorList>
            <person name="Peralta H."/>
            <person name="Aguilar-Vera A."/>
            <person name="Mora Y."/>
            <person name="Vargas-Lagunas C."/>
            <person name="Girard L."/>
            <person name="Mora J."/>
        </authorList>
    </citation>
    <scope>NUCLEOTIDE SEQUENCE [LARGE SCALE GENOMIC DNA]</scope>
    <source>
        <strain evidence="3 4">CCGM3</strain>
    </source>
</reference>
<evidence type="ECO:0000256" key="2">
    <source>
        <dbReference type="SAM" id="SignalP"/>
    </source>
</evidence>
<dbReference type="RefSeq" id="WP_114715399.1">
    <property type="nucleotide sequence ID" value="NZ_KZ857269.1"/>
</dbReference>
<evidence type="ECO:0000256" key="1">
    <source>
        <dbReference type="SAM" id="MobiDB-lite"/>
    </source>
</evidence>